<reference evidence="10" key="1">
    <citation type="submission" date="2019-10" db="EMBL/GenBank/DDBJ databases">
        <title>Conservation and host-specific expression of non-tandemly repeated heterogenous ribosome RNA gene in arbuscular mycorrhizal fungi.</title>
        <authorList>
            <person name="Maeda T."/>
            <person name="Kobayashi Y."/>
            <person name="Nakagawa T."/>
            <person name="Ezawa T."/>
            <person name="Yamaguchi K."/>
            <person name="Bino T."/>
            <person name="Nishimoto Y."/>
            <person name="Shigenobu S."/>
            <person name="Kawaguchi M."/>
        </authorList>
    </citation>
    <scope>NUCLEOTIDE SEQUENCE</scope>
    <source>
        <strain evidence="10">HR1</strain>
    </source>
</reference>
<comment type="subcellular location">
    <subcellularLocation>
        <location evidence="1 8">Nucleus</location>
    </subcellularLocation>
</comment>
<dbReference type="Gene3D" id="3.10.450.580">
    <property type="entry name" value="Mediator complex, subunit Med6"/>
    <property type="match status" value="1"/>
</dbReference>
<gene>
    <name evidence="8" type="primary">MED6</name>
    <name evidence="10" type="ORF">RCL2_002923200</name>
</gene>
<dbReference type="EMBL" id="BLAL01000315">
    <property type="protein sequence ID" value="GET02866.1"/>
    <property type="molecule type" value="Genomic_DNA"/>
</dbReference>
<keyword evidence="8" id="KW-0010">Activator</keyword>
<dbReference type="Proteomes" id="UP000615446">
    <property type="component" value="Unassembled WGS sequence"/>
</dbReference>
<feature type="compositionally biased region" description="Basic residues" evidence="9">
    <location>
        <begin position="249"/>
        <end position="259"/>
    </location>
</feature>
<evidence type="ECO:0000256" key="5">
    <source>
        <dbReference type="ARBA" id="ARBA00023163"/>
    </source>
</evidence>
<dbReference type="GO" id="GO:0003712">
    <property type="term" value="F:transcription coregulator activity"/>
    <property type="evidence" value="ECO:0007669"/>
    <property type="project" value="InterPro"/>
</dbReference>
<organism evidence="10 11">
    <name type="scientific">Rhizophagus clarus</name>
    <dbReference type="NCBI Taxonomy" id="94130"/>
    <lineage>
        <taxon>Eukaryota</taxon>
        <taxon>Fungi</taxon>
        <taxon>Fungi incertae sedis</taxon>
        <taxon>Mucoromycota</taxon>
        <taxon>Glomeromycotina</taxon>
        <taxon>Glomeromycetes</taxon>
        <taxon>Glomerales</taxon>
        <taxon>Glomeraceae</taxon>
        <taxon>Rhizophagus</taxon>
    </lineage>
</organism>
<dbReference type="OrthoDB" id="344220at2759"/>
<dbReference type="GO" id="GO:0016592">
    <property type="term" value="C:mediator complex"/>
    <property type="evidence" value="ECO:0007669"/>
    <property type="project" value="InterPro"/>
</dbReference>
<evidence type="ECO:0000256" key="7">
    <source>
        <dbReference type="ARBA" id="ARBA00031259"/>
    </source>
</evidence>
<proteinExistence type="inferred from homology"/>
<dbReference type="InterPro" id="IPR038566">
    <property type="entry name" value="Mediator_Med6_sf"/>
</dbReference>
<dbReference type="AlphaFoldDB" id="A0A8H3MDR8"/>
<keyword evidence="4 8" id="KW-0805">Transcription regulation</keyword>
<comment type="caution">
    <text evidence="10">The sequence shown here is derived from an EMBL/GenBank/DDBJ whole genome shotgun (WGS) entry which is preliminary data.</text>
</comment>
<feature type="compositionally biased region" description="Basic and acidic residues" evidence="9">
    <location>
        <begin position="216"/>
        <end position="231"/>
    </location>
</feature>
<evidence type="ECO:0000256" key="4">
    <source>
        <dbReference type="ARBA" id="ARBA00023015"/>
    </source>
</evidence>
<evidence type="ECO:0000256" key="1">
    <source>
        <dbReference type="ARBA" id="ARBA00004123"/>
    </source>
</evidence>
<evidence type="ECO:0000256" key="2">
    <source>
        <dbReference type="ARBA" id="ARBA00007526"/>
    </source>
</evidence>
<evidence type="ECO:0000313" key="11">
    <source>
        <dbReference type="Proteomes" id="UP000615446"/>
    </source>
</evidence>
<keyword evidence="6 8" id="KW-0539">Nucleus</keyword>
<accession>A0A8H3MDR8</accession>
<feature type="region of interest" description="Disordered" evidence="9">
    <location>
        <begin position="216"/>
        <end position="292"/>
    </location>
</feature>
<evidence type="ECO:0000256" key="6">
    <source>
        <dbReference type="ARBA" id="ARBA00023242"/>
    </source>
</evidence>
<comment type="similarity">
    <text evidence="2 8">Belongs to the Mediator complex subunit 6 family.</text>
</comment>
<evidence type="ECO:0000256" key="9">
    <source>
        <dbReference type="SAM" id="MobiDB-lite"/>
    </source>
</evidence>
<keyword evidence="5 8" id="KW-0804">Transcription</keyword>
<feature type="compositionally biased region" description="Polar residues" evidence="9">
    <location>
        <begin position="266"/>
        <end position="282"/>
    </location>
</feature>
<protein>
    <recommendedName>
        <fullName evidence="3 8">Mediator of RNA polymerase II transcription subunit 6</fullName>
    </recommendedName>
    <alternativeName>
        <fullName evidence="7 8">Mediator complex subunit 6</fullName>
    </alternativeName>
</protein>
<dbReference type="InterPro" id="IPR007018">
    <property type="entry name" value="Mediator_Med6"/>
</dbReference>
<comment type="subunit">
    <text evidence="8">Component of the Mediator complex.</text>
</comment>
<dbReference type="GO" id="GO:0006357">
    <property type="term" value="P:regulation of transcription by RNA polymerase II"/>
    <property type="evidence" value="ECO:0007669"/>
    <property type="project" value="InterPro"/>
</dbReference>
<evidence type="ECO:0000313" key="10">
    <source>
        <dbReference type="EMBL" id="GET02866.1"/>
    </source>
</evidence>
<name>A0A8H3MDR8_9GLOM</name>
<dbReference type="Pfam" id="PF04934">
    <property type="entry name" value="Med6"/>
    <property type="match status" value="1"/>
</dbReference>
<evidence type="ECO:0000256" key="3">
    <source>
        <dbReference type="ARBA" id="ARBA00020634"/>
    </source>
</evidence>
<dbReference type="PANTHER" id="PTHR13104">
    <property type="entry name" value="MED-6-RELATED"/>
    <property type="match status" value="1"/>
</dbReference>
<comment type="function">
    <text evidence="8">Component of the Mediator complex, a coactivator involved in the regulated transcription of nearly all RNA polymerase II-dependent genes. Mediator functions as a bridge to convey information from gene-specific regulatory proteins to the basal RNA polymerase II transcription machinery. Mediator is recruited to promoters by direct interactions with regulatory proteins and serves as a scaffold for the assembly of a functional preinitiation complex with RNA polymerase II and the general transcription factors.</text>
</comment>
<evidence type="ECO:0000256" key="8">
    <source>
        <dbReference type="RuleBase" id="RU364143"/>
    </source>
</evidence>
<sequence length="292" mass="34186">MEIEEPYTVSFRDPEWLLSHPEGLTLENVLDYFAESPFWDSQSNNEVLKMQTKFNFLPDHKPPDITKMTGIEFHVVQADPPSFFLVQKRKRISEYEARPLATYYIIRGIVYQAPDLYKIIGNRIHSSLYHLHNVFNNIREHVNFHPATGHTWKSGKDDSHATLGNSRELAEFHQAADVAYYSVTRRLYEERERAIKNVEEDNEIERERILLLKQQAEKTAERSQEEDQSIKKKDKRKRTKKTDESKSETKKKKKKHEKISHKLSDSDTSVKNILSQKSSFSSIPGDDSVMDF</sequence>